<organism evidence="2 3">
    <name type="scientific">Candidatus Kaiserbacteria bacterium CG10_big_fil_rev_8_21_14_0_10_44_10</name>
    <dbReference type="NCBI Taxonomy" id="1974606"/>
    <lineage>
        <taxon>Bacteria</taxon>
        <taxon>Candidatus Kaiseribacteriota</taxon>
    </lineage>
</organism>
<name>A0A2H0UI23_9BACT</name>
<dbReference type="InterPro" id="IPR036583">
    <property type="entry name" value="23S_rRNA_IVS_sf"/>
</dbReference>
<evidence type="ECO:0000256" key="1">
    <source>
        <dbReference type="SAM" id="MobiDB-lite"/>
    </source>
</evidence>
<dbReference type="Proteomes" id="UP000229612">
    <property type="component" value="Unassembled WGS sequence"/>
</dbReference>
<sequence length="181" mass="20095">MAKSKWENLGQAGGRGKGKTGSATTSGNVGSGAYVPTYAKAPARFSPKKAVRSFRDLEVYQKTIECSVLISAELIPILKKDKFPLVEGMQNCSLNIPLHIAEAHGMRFSNFDRAVTLIEGAMQGCNKMIVYLEQAQGLTNNADDNFLEDMSNRYMQVRGKMLRLERSWQKFRSQTDVGKIP</sequence>
<gene>
    <name evidence="2" type="ORF">COU14_01040</name>
</gene>
<dbReference type="EMBL" id="PFBG01000012">
    <property type="protein sequence ID" value="PIR86063.1"/>
    <property type="molecule type" value="Genomic_DNA"/>
</dbReference>
<dbReference type="Gene3D" id="1.20.1440.60">
    <property type="entry name" value="23S rRNA-intervening sequence"/>
    <property type="match status" value="1"/>
</dbReference>
<evidence type="ECO:0000313" key="3">
    <source>
        <dbReference type="Proteomes" id="UP000229612"/>
    </source>
</evidence>
<dbReference type="AlphaFoldDB" id="A0A2H0UI23"/>
<evidence type="ECO:0008006" key="4">
    <source>
        <dbReference type="Google" id="ProtNLM"/>
    </source>
</evidence>
<proteinExistence type="predicted"/>
<feature type="region of interest" description="Disordered" evidence="1">
    <location>
        <begin position="1"/>
        <end position="26"/>
    </location>
</feature>
<accession>A0A2H0UI23</accession>
<evidence type="ECO:0000313" key="2">
    <source>
        <dbReference type="EMBL" id="PIR86063.1"/>
    </source>
</evidence>
<dbReference type="SUPFAM" id="SSF158446">
    <property type="entry name" value="IVS-encoded protein-like"/>
    <property type="match status" value="1"/>
</dbReference>
<protein>
    <recommendedName>
        <fullName evidence="4">Four helix bundle protein</fullName>
    </recommendedName>
</protein>
<reference evidence="3" key="1">
    <citation type="submission" date="2017-09" db="EMBL/GenBank/DDBJ databases">
        <title>Depth-based differentiation of microbial function through sediment-hosted aquifers and enrichment of novel symbionts in the deep terrestrial subsurface.</title>
        <authorList>
            <person name="Probst A.J."/>
            <person name="Ladd B."/>
            <person name="Jarett J.K."/>
            <person name="Geller-Mcgrath D.E."/>
            <person name="Sieber C.M.K."/>
            <person name="Emerson J.B."/>
            <person name="Anantharaman K."/>
            <person name="Thomas B.C."/>
            <person name="Malmstrom R."/>
            <person name="Stieglmeier M."/>
            <person name="Klingl A."/>
            <person name="Woyke T."/>
            <person name="Ryan C.M."/>
            <person name="Banfield J.F."/>
        </authorList>
    </citation>
    <scope>NUCLEOTIDE SEQUENCE [LARGE SCALE GENOMIC DNA]</scope>
</reference>
<comment type="caution">
    <text evidence="2">The sequence shown here is derived from an EMBL/GenBank/DDBJ whole genome shotgun (WGS) entry which is preliminary data.</text>
</comment>